<sequence length="1226" mass="132157">MTDKLIRELLIDVKQKGATRTAKSIENVSDALENAAAASELTNEQLGKMPKTLYSIERAADRAAKSLTKMQASRGMLGITKSMDSIGAKLDDLAIAMIEVSDKLESGFTHVGKSVKAMGNDVAAATEKVQDRLYDTNRALGNTARGFNDTTTAAGRASRAIGNTSGSARGATRDFAAMAKVGGGLPLMYAAIASNVFVLQSAFEQLKMGDQLNRLEKFGTIVGTQTGTPVQTLARSLQEAAGYAISFEEAMRQASSASAYGFDAEQLNKFGLVARRAAAVLGVDMTDALNRVIKGVSKQEIELLDELGVTIRLNDAYADYVKQLNAANTGITYNVNSLSTFQKQQAYANAVIAESTKRFGYLDDVLRATPWEQFAANADAALRKVQQAAAKYLGPVIDSINAVFYTSQASISASAARAQEETNRQIDPTNVGAVALSLSASEEGYNKALDMYKESLEKRNKLKADLDKRMEQADFFTAGAIRSVAQGVPVSAAALGASEENKKFVAETAAMALQVERLDKEVTDSTDNLGAWKSAYQAAGAAAAKANPEFQKQINLQKDMNDPDAVYDFNSATLKGLTEQQKAYDQAKKTASDLANDIQNIAQNTNTAAKTSASLSDTIKTIESLSAGTGKNADEYVKSLNLGYNTLSEMKTASQALAGYVKLTGNETKNQLEVQQKIAEVYNQTKDKEKAQEAGRRLEIQQLEEQEAALKRVLETNKGNKAIENEIAKIQLERIKVTNQGMEAQKKVKDYTDKILGVDREIALLNNRTMTDTQYRLAQLNLELTVEKEKYAWYTKQADKQKEAEQSRRAQAQIEREIWKFRQDQQMEMASGRERALNISQTSRNVTGESQRLTEQQALYQSLLEITKGNAQAQEEYKRKIQETSAALAQLKMQRDAQMQQQVTSSVGGVYTPTTGLEGDDKANMDMQNRMASYDQAISKLSELNSEATAVAQSMGNLTNAMIQFSQGSLDTTSLVAAGMQTVSSMIQYSVGQQVSAIDAAIAAEQKRDGKSEQSKAKIKKLEAEKLKIQQDAAKKQIIIQTAVAVMQAATAVPYPFSIPLMVAAGLAGAMALAQASSASGMSSIGDSGAETAGYLTLGERQKNVDVSMSANAGELSYIRGDQGIGNANSFVPRAEGGNMYPGVSYQMGEHGTEVITPMVPMKATPTDELKGSSKGTSGRPIVLNISTMDAASFRDFASSNSAAFRDAVEQALNENGTTLKSLGNS</sequence>
<feature type="coiled-coil region" evidence="1">
    <location>
        <begin position="700"/>
        <end position="740"/>
    </location>
</feature>
<evidence type="ECO:0000256" key="1">
    <source>
        <dbReference type="SAM" id="Coils"/>
    </source>
</evidence>
<evidence type="ECO:0000259" key="3">
    <source>
        <dbReference type="Pfam" id="PF24165"/>
    </source>
</evidence>
<dbReference type="Proteomes" id="UP000269126">
    <property type="component" value="Segment"/>
</dbReference>
<reference evidence="4 5" key="1">
    <citation type="submission" date="2018-10" db="EMBL/GenBank/DDBJ databases">
        <title>Bacteriophage control of Salmonella.</title>
        <authorList>
            <person name="Duc H.M."/>
        </authorList>
    </citation>
    <scope>NUCLEOTIDE SEQUENCE [LARGE SCALE GENOMIC DNA]</scope>
</reference>
<dbReference type="Pfam" id="PF24165">
    <property type="entry name" value="TMP_C"/>
    <property type="match status" value="1"/>
</dbReference>
<accession>A0A3G2KAH7</accession>
<name>A0A3G2KAH7_9CAUD</name>
<dbReference type="Pfam" id="PF24164">
    <property type="entry name" value="TMP_N"/>
    <property type="match status" value="1"/>
</dbReference>
<dbReference type="EMBL" id="MK005300">
    <property type="protein sequence ID" value="AYN55978.1"/>
    <property type="molecule type" value="Genomic_DNA"/>
</dbReference>
<proteinExistence type="predicted"/>
<keyword evidence="5" id="KW-1185">Reference proteome</keyword>
<keyword evidence="1" id="KW-0175">Coiled coil</keyword>
<dbReference type="InterPro" id="IPR056208">
    <property type="entry name" value="TMP_PB2_C"/>
</dbReference>
<gene>
    <name evidence="4" type="ORF">STG2_14</name>
</gene>
<feature type="coiled-coil region" evidence="1">
    <location>
        <begin position="874"/>
        <end position="901"/>
    </location>
</feature>
<evidence type="ECO:0000259" key="2">
    <source>
        <dbReference type="Pfam" id="PF24164"/>
    </source>
</evidence>
<dbReference type="InterPro" id="IPR056207">
    <property type="entry name" value="TMP_PB2_N"/>
</dbReference>
<feature type="domain" description="Tape measure protein PB2 N-terminal" evidence="2">
    <location>
        <begin position="1"/>
        <end position="81"/>
    </location>
</feature>
<evidence type="ECO:0000313" key="4">
    <source>
        <dbReference type="EMBL" id="AYN55978.1"/>
    </source>
</evidence>
<feature type="coiled-coil region" evidence="1">
    <location>
        <begin position="577"/>
        <end position="604"/>
    </location>
</feature>
<organism evidence="4 5">
    <name type="scientific">Salmonella phage STG2</name>
    <dbReference type="NCBI Taxonomy" id="2480623"/>
    <lineage>
        <taxon>Viruses</taxon>
        <taxon>Duplodnaviria</taxon>
        <taxon>Heunggongvirae</taxon>
        <taxon>Uroviricota</taxon>
        <taxon>Caudoviricetes</taxon>
        <taxon>Demerecviridae</taxon>
        <taxon>Markadamsvirinae</taxon>
        <taxon>Epseptimavirus</taxon>
        <taxon>Epseptimavirus STG2</taxon>
    </lineage>
</organism>
<evidence type="ECO:0000313" key="5">
    <source>
        <dbReference type="Proteomes" id="UP000269126"/>
    </source>
</evidence>
<protein>
    <submittedName>
        <fullName evidence="4">Pore-forming tail tip protein</fullName>
    </submittedName>
</protein>
<feature type="domain" description="Tape measure protein PB2 C-terminal" evidence="3">
    <location>
        <begin position="1189"/>
        <end position="1224"/>
    </location>
</feature>